<dbReference type="RefSeq" id="WP_011602515.1">
    <property type="nucleotide sequence ID" value="NC_008278.1"/>
</dbReference>
<dbReference type="GO" id="GO:0006355">
    <property type="term" value="P:regulation of DNA-templated transcription"/>
    <property type="evidence" value="ECO:0007669"/>
    <property type="project" value="InterPro"/>
</dbReference>
<dbReference type="AlphaFoldDB" id="Q0RR44"/>
<dbReference type="InterPro" id="IPR013767">
    <property type="entry name" value="PAS_fold"/>
</dbReference>
<gene>
    <name evidence="3" type="ordered locus">FRAAL1318</name>
</gene>
<accession>Q0RR44</accession>
<evidence type="ECO:0000259" key="2">
    <source>
        <dbReference type="PROSITE" id="PS50112"/>
    </source>
</evidence>
<dbReference type="KEGG" id="fal:FRAAL1318"/>
<name>Q0RR44_FRAAA</name>
<dbReference type="PANTHER" id="PTHR44757">
    <property type="entry name" value="DIGUANYLATE CYCLASE DGCP"/>
    <property type="match status" value="1"/>
</dbReference>
<keyword evidence="4" id="KW-1185">Reference proteome</keyword>
<dbReference type="SMART" id="SM00091">
    <property type="entry name" value="PAS"/>
    <property type="match status" value="2"/>
</dbReference>
<dbReference type="CDD" id="cd00130">
    <property type="entry name" value="PAS"/>
    <property type="match status" value="1"/>
</dbReference>
<feature type="compositionally biased region" description="Basic and acidic residues" evidence="1">
    <location>
        <begin position="342"/>
        <end position="351"/>
    </location>
</feature>
<dbReference type="PANTHER" id="PTHR44757:SF2">
    <property type="entry name" value="BIOFILM ARCHITECTURE MAINTENANCE PROTEIN MBAA"/>
    <property type="match status" value="1"/>
</dbReference>
<dbReference type="InterPro" id="IPR035965">
    <property type="entry name" value="PAS-like_dom_sf"/>
</dbReference>
<dbReference type="eggNOG" id="COG2202">
    <property type="taxonomic scope" value="Bacteria"/>
</dbReference>
<feature type="region of interest" description="Disordered" evidence="1">
    <location>
        <begin position="251"/>
        <end position="359"/>
    </location>
</feature>
<dbReference type="NCBIfam" id="TIGR00229">
    <property type="entry name" value="sensory_box"/>
    <property type="match status" value="1"/>
</dbReference>
<feature type="compositionally biased region" description="Basic and acidic residues" evidence="1">
    <location>
        <begin position="140"/>
        <end position="157"/>
    </location>
</feature>
<sequence length="545" mass="59028">MSGNRDFQPSDMFDKTAWKMFWRIVENCPVAVFATDAVGRHLFVNRPWSELTGLPRDEAVGWGWDRVVHPDDVATVGNHWRRLVTHGDGFAVQVRLVLPGGAARRAIIQTVATSAGDGRRRFVGTLTPAPIGAPTAGDAASRDIPDLDLPAHPDSHTHPQGQAGRPGADDAEHAGAPLASEEAALDFTAFDADFLDEQLLGHELFGREDVGAEEIGPEGILPGGPDRYGLFDGLGGYDPFDDAARAFRESADDPLRWTDAPAGPGDPESPDHVAGADRSADRSADPTSAPDGPVLGHPAGTGYPLAGPPPRWPEADDAVTRRWTVPLPRRPVPGEPTPGRSAPRETPEERSASYPRGALPPGAEWRAAVVLHRDEDGDLHPRPAHADGGHPAEGCGCLFAEMRRIEEACRDRERWLTTLLAELTTAVLIADRDGSVVAVNQMYCDLFDLADSPVDVVGTDCRRHLRPRAGLVDDPSGFAARLDTLLRRRRTLRREPVMFADGRVFERSHIALAAADGYRGHLWLYSDVTDRRILEAEIEGLISGL</sequence>
<dbReference type="InterPro" id="IPR013656">
    <property type="entry name" value="PAS_4"/>
</dbReference>
<evidence type="ECO:0000256" key="1">
    <source>
        <dbReference type="SAM" id="MobiDB-lite"/>
    </source>
</evidence>
<feature type="domain" description="PAS" evidence="2">
    <location>
        <begin position="17"/>
        <end position="87"/>
    </location>
</feature>
<dbReference type="HOGENOM" id="CLU_498523_0_0_11"/>
<dbReference type="InterPro" id="IPR052155">
    <property type="entry name" value="Biofilm_reg_signaling"/>
</dbReference>
<dbReference type="STRING" id="326424.FRAAL1318"/>
<reference evidence="3 4" key="1">
    <citation type="journal article" date="2007" name="Genome Res.">
        <title>Genome characteristics of facultatively symbiotic Frankia sp. strains reflect host range and host plant biogeography.</title>
        <authorList>
            <person name="Normand P."/>
            <person name="Lapierre P."/>
            <person name="Tisa L.S."/>
            <person name="Gogarten J.P."/>
            <person name="Alloisio N."/>
            <person name="Bagnarol E."/>
            <person name="Bassi C.A."/>
            <person name="Berry A.M."/>
            <person name="Bickhart D.M."/>
            <person name="Choisne N."/>
            <person name="Couloux A."/>
            <person name="Cournoyer B."/>
            <person name="Cruveiller S."/>
            <person name="Daubin V."/>
            <person name="Demange N."/>
            <person name="Francino M.P."/>
            <person name="Goltsman E."/>
            <person name="Huang Y."/>
            <person name="Kopp O.R."/>
            <person name="Labarre L."/>
            <person name="Lapidus A."/>
            <person name="Lavire C."/>
            <person name="Marechal J."/>
            <person name="Martinez M."/>
            <person name="Mastronunzio J.E."/>
            <person name="Mullin B.C."/>
            <person name="Niemann J."/>
            <person name="Pujic P."/>
            <person name="Rawnsley T."/>
            <person name="Rouy Z."/>
            <person name="Schenowitz C."/>
            <person name="Sellstedt A."/>
            <person name="Tavares F."/>
            <person name="Tomkins J.P."/>
            <person name="Vallenet D."/>
            <person name="Valverde C."/>
            <person name="Wall L.G."/>
            <person name="Wang Y."/>
            <person name="Medigue C."/>
            <person name="Benson D.R."/>
        </authorList>
    </citation>
    <scope>NUCLEOTIDE SEQUENCE [LARGE SCALE GENOMIC DNA]</scope>
    <source>
        <strain evidence="4">DSM 45986 / CECT 9034 / ACN14a</strain>
    </source>
</reference>
<dbReference type="Pfam" id="PF00989">
    <property type="entry name" value="PAS"/>
    <property type="match status" value="1"/>
</dbReference>
<dbReference type="PROSITE" id="PS50112">
    <property type="entry name" value="PAS"/>
    <property type="match status" value="1"/>
</dbReference>
<proteinExistence type="predicted"/>
<feature type="region of interest" description="Disordered" evidence="1">
    <location>
        <begin position="126"/>
        <end position="174"/>
    </location>
</feature>
<dbReference type="Proteomes" id="UP000000657">
    <property type="component" value="Chromosome"/>
</dbReference>
<dbReference type="Gene3D" id="3.30.450.20">
    <property type="entry name" value="PAS domain"/>
    <property type="match status" value="2"/>
</dbReference>
<dbReference type="OrthoDB" id="9760752at2"/>
<dbReference type="Pfam" id="PF08448">
    <property type="entry name" value="PAS_4"/>
    <property type="match status" value="1"/>
</dbReference>
<dbReference type="InterPro" id="IPR000014">
    <property type="entry name" value="PAS"/>
</dbReference>
<dbReference type="EMBL" id="CT573213">
    <property type="protein sequence ID" value="CAJ59979.1"/>
    <property type="molecule type" value="Genomic_DNA"/>
</dbReference>
<protein>
    <submittedName>
        <fullName evidence="3">Two-component hybrid sensor and regulator</fullName>
    </submittedName>
</protein>
<feature type="compositionally biased region" description="Basic and acidic residues" evidence="1">
    <location>
        <begin position="269"/>
        <end position="284"/>
    </location>
</feature>
<evidence type="ECO:0000313" key="4">
    <source>
        <dbReference type="Proteomes" id="UP000000657"/>
    </source>
</evidence>
<organism evidence="3 4">
    <name type="scientific">Frankia alni (strain DSM 45986 / CECT 9034 / ACN14a)</name>
    <dbReference type="NCBI Taxonomy" id="326424"/>
    <lineage>
        <taxon>Bacteria</taxon>
        <taxon>Bacillati</taxon>
        <taxon>Actinomycetota</taxon>
        <taxon>Actinomycetes</taxon>
        <taxon>Frankiales</taxon>
        <taxon>Frankiaceae</taxon>
        <taxon>Frankia</taxon>
    </lineage>
</organism>
<dbReference type="SUPFAM" id="SSF55785">
    <property type="entry name" value="PYP-like sensor domain (PAS domain)"/>
    <property type="match status" value="2"/>
</dbReference>
<evidence type="ECO:0000313" key="3">
    <source>
        <dbReference type="EMBL" id="CAJ59979.1"/>
    </source>
</evidence>